<evidence type="ECO:0000256" key="2">
    <source>
        <dbReference type="ARBA" id="ARBA00023125"/>
    </source>
</evidence>
<dbReference type="GO" id="GO:0003700">
    <property type="term" value="F:DNA-binding transcription factor activity"/>
    <property type="evidence" value="ECO:0007669"/>
    <property type="project" value="InterPro"/>
</dbReference>
<dbReference type="Proteomes" id="UP001055286">
    <property type="component" value="Unassembled WGS sequence"/>
</dbReference>
<keyword evidence="2" id="KW-0238">DNA-binding</keyword>
<dbReference type="PROSITE" id="PS00041">
    <property type="entry name" value="HTH_ARAC_FAMILY_1"/>
    <property type="match status" value="1"/>
</dbReference>
<dbReference type="Pfam" id="PF12833">
    <property type="entry name" value="HTH_18"/>
    <property type="match status" value="1"/>
</dbReference>
<dbReference type="InterPro" id="IPR009057">
    <property type="entry name" value="Homeodomain-like_sf"/>
</dbReference>
<evidence type="ECO:0000256" key="1">
    <source>
        <dbReference type="ARBA" id="ARBA00023015"/>
    </source>
</evidence>
<dbReference type="RefSeq" id="WP_238189490.1">
    <property type="nucleotide sequence ID" value="NZ_BPQJ01000002.1"/>
</dbReference>
<dbReference type="PROSITE" id="PS01124">
    <property type="entry name" value="HTH_ARAC_FAMILY_2"/>
    <property type="match status" value="1"/>
</dbReference>
<feature type="domain" description="HTH araC/xylS-type" evidence="5">
    <location>
        <begin position="227"/>
        <end position="328"/>
    </location>
</feature>
<dbReference type="InterPro" id="IPR018060">
    <property type="entry name" value="HTH_AraC"/>
</dbReference>
<accession>A0AA37H7X0</accession>
<dbReference type="AlphaFoldDB" id="A0AA37H7X0"/>
<evidence type="ECO:0000256" key="4">
    <source>
        <dbReference type="SAM" id="MobiDB-lite"/>
    </source>
</evidence>
<feature type="region of interest" description="Disordered" evidence="4">
    <location>
        <begin position="318"/>
        <end position="342"/>
    </location>
</feature>
<reference evidence="6" key="2">
    <citation type="submission" date="2021-08" db="EMBL/GenBank/DDBJ databases">
        <authorList>
            <person name="Tani A."/>
            <person name="Ola A."/>
            <person name="Ogura Y."/>
            <person name="Katsura K."/>
            <person name="Hayashi T."/>
        </authorList>
    </citation>
    <scope>NUCLEOTIDE SEQUENCE</scope>
    <source>
        <strain evidence="6">JCM 32048</strain>
    </source>
</reference>
<protein>
    <submittedName>
        <fullName evidence="6">HTH-type transcriptional activator RhaS</fullName>
    </submittedName>
</protein>
<comment type="caution">
    <text evidence="6">The sequence shown here is derived from an EMBL/GenBank/DDBJ whole genome shotgun (WGS) entry which is preliminary data.</text>
</comment>
<reference evidence="6" key="1">
    <citation type="journal article" date="2016" name="Front. Microbiol.">
        <title>Genome Sequence of the Piezophilic, Mesophilic Sulfate-Reducing Bacterium Desulfovibrio indicus J2T.</title>
        <authorList>
            <person name="Cao J."/>
            <person name="Maignien L."/>
            <person name="Shao Z."/>
            <person name="Alain K."/>
            <person name="Jebbar M."/>
        </authorList>
    </citation>
    <scope>NUCLEOTIDE SEQUENCE</scope>
    <source>
        <strain evidence="6">JCM 32048</strain>
    </source>
</reference>
<dbReference type="GO" id="GO:0043565">
    <property type="term" value="F:sequence-specific DNA binding"/>
    <property type="evidence" value="ECO:0007669"/>
    <property type="project" value="InterPro"/>
</dbReference>
<dbReference type="Gene3D" id="1.10.10.60">
    <property type="entry name" value="Homeodomain-like"/>
    <property type="match status" value="1"/>
</dbReference>
<evidence type="ECO:0000256" key="3">
    <source>
        <dbReference type="ARBA" id="ARBA00023163"/>
    </source>
</evidence>
<evidence type="ECO:0000313" key="6">
    <source>
        <dbReference type="EMBL" id="GJD60435.1"/>
    </source>
</evidence>
<proteinExistence type="predicted"/>
<sequence>MTTQAHRDESVWRPQSGFLAQIGSRKQLQSFNDTGGIAVSFDVVRAIPPEIHISGCQDDRLALWHTHAPSGFVSQPKFNADLVTVRIVTGGHILYRHRAGDFLGAPSFATLIGFDGIRQMEAAPGFSAVSATILVATLLRAQRALIGDETAALPMLEPVAEVESLSMKALSCTVMQIQRRMHAAGRHGDLLFPLLEEIMCYQLLSAWPARSPREVAGPADLSPRYLRLALSYVEANLTTPLTLAEIAAVAGVSVRTIQLAFHKEVGQSPTQFIIGRRLERAHRDLIETRSLDVPIAELARRWGFVHASDFGQRYRRQFGCTPTETRRQARQTAGRRDQPAAE</sequence>
<evidence type="ECO:0000313" key="7">
    <source>
        <dbReference type="Proteomes" id="UP001055286"/>
    </source>
</evidence>
<dbReference type="InterPro" id="IPR050204">
    <property type="entry name" value="AraC_XylS_family_regulators"/>
</dbReference>
<dbReference type="EMBL" id="BPQJ01000002">
    <property type="protein sequence ID" value="GJD60435.1"/>
    <property type="molecule type" value="Genomic_DNA"/>
</dbReference>
<dbReference type="PANTHER" id="PTHR46796">
    <property type="entry name" value="HTH-TYPE TRANSCRIPTIONAL ACTIVATOR RHAS-RELATED"/>
    <property type="match status" value="1"/>
</dbReference>
<organism evidence="6 7">
    <name type="scientific">Methylobacterium frigidaeris</name>
    <dbReference type="NCBI Taxonomy" id="2038277"/>
    <lineage>
        <taxon>Bacteria</taxon>
        <taxon>Pseudomonadati</taxon>
        <taxon>Pseudomonadota</taxon>
        <taxon>Alphaproteobacteria</taxon>
        <taxon>Hyphomicrobiales</taxon>
        <taxon>Methylobacteriaceae</taxon>
        <taxon>Methylobacterium</taxon>
    </lineage>
</organism>
<dbReference type="SUPFAM" id="SSF46689">
    <property type="entry name" value="Homeodomain-like"/>
    <property type="match status" value="2"/>
</dbReference>
<dbReference type="SMART" id="SM00342">
    <property type="entry name" value="HTH_ARAC"/>
    <property type="match status" value="1"/>
</dbReference>
<name>A0AA37H7X0_9HYPH</name>
<keyword evidence="7" id="KW-1185">Reference proteome</keyword>
<dbReference type="InterPro" id="IPR018062">
    <property type="entry name" value="HTH_AraC-typ_CS"/>
</dbReference>
<gene>
    <name evidence="6" type="primary">rhaS_1</name>
    <name evidence="6" type="ORF">MPEAHAMD_0571</name>
</gene>
<keyword evidence="1" id="KW-0805">Transcription regulation</keyword>
<keyword evidence="3" id="KW-0804">Transcription</keyword>
<evidence type="ECO:0000259" key="5">
    <source>
        <dbReference type="PROSITE" id="PS01124"/>
    </source>
</evidence>